<dbReference type="EMBL" id="CP126652">
    <property type="protein sequence ID" value="WJZ88221.1"/>
    <property type="molecule type" value="Genomic_DNA"/>
</dbReference>
<name>A0ABY9BZK9_VITVI</name>
<evidence type="ECO:0008006" key="3">
    <source>
        <dbReference type="Google" id="ProtNLM"/>
    </source>
</evidence>
<evidence type="ECO:0000313" key="2">
    <source>
        <dbReference type="Proteomes" id="UP001227230"/>
    </source>
</evidence>
<keyword evidence="2" id="KW-1185">Reference proteome</keyword>
<protein>
    <recommendedName>
        <fullName evidence="3">Secreted protein</fullName>
    </recommendedName>
</protein>
<organism evidence="1 2">
    <name type="scientific">Vitis vinifera</name>
    <name type="common">Grape</name>
    <dbReference type="NCBI Taxonomy" id="29760"/>
    <lineage>
        <taxon>Eukaryota</taxon>
        <taxon>Viridiplantae</taxon>
        <taxon>Streptophyta</taxon>
        <taxon>Embryophyta</taxon>
        <taxon>Tracheophyta</taxon>
        <taxon>Spermatophyta</taxon>
        <taxon>Magnoliopsida</taxon>
        <taxon>eudicotyledons</taxon>
        <taxon>Gunneridae</taxon>
        <taxon>Pentapetalae</taxon>
        <taxon>rosids</taxon>
        <taxon>Vitales</taxon>
        <taxon>Vitaceae</taxon>
        <taxon>Viteae</taxon>
        <taxon>Vitis</taxon>
    </lineage>
</organism>
<sequence>MICSILSLRRHFWHDVPFLAMPFWCGIPCAAVIRNAKSTSRFAIGEAYDVVFGIHLMIGEVLRRHFGVNSMYPLGRERLCCKRDPFG</sequence>
<proteinExistence type="predicted"/>
<reference evidence="1 2" key="1">
    <citation type="journal article" date="2023" name="Hortic Res">
        <title>The complete reference genome for grapevine (Vitis vinifera L.) genetics and breeding.</title>
        <authorList>
            <person name="Shi X."/>
            <person name="Cao S."/>
            <person name="Wang X."/>
            <person name="Huang S."/>
            <person name="Wang Y."/>
            <person name="Liu Z."/>
            <person name="Liu W."/>
            <person name="Leng X."/>
            <person name="Peng Y."/>
            <person name="Wang N."/>
            <person name="Wang Y."/>
            <person name="Ma Z."/>
            <person name="Xu X."/>
            <person name="Zhang F."/>
            <person name="Xue H."/>
            <person name="Zhong H."/>
            <person name="Wang Y."/>
            <person name="Zhang K."/>
            <person name="Velt A."/>
            <person name="Avia K."/>
            <person name="Holtgrawe D."/>
            <person name="Grimplet J."/>
            <person name="Matus J.T."/>
            <person name="Ware D."/>
            <person name="Wu X."/>
            <person name="Wang H."/>
            <person name="Liu C."/>
            <person name="Fang Y."/>
            <person name="Rustenholz C."/>
            <person name="Cheng Z."/>
            <person name="Xiao H."/>
            <person name="Zhou Y."/>
        </authorList>
    </citation>
    <scope>NUCLEOTIDE SEQUENCE [LARGE SCALE GENOMIC DNA]</scope>
    <source>
        <strain evidence="2">cv. Pinot noir / PN40024</strain>
        <tissue evidence="1">Leaf</tissue>
    </source>
</reference>
<accession>A0ABY9BZK9</accession>
<gene>
    <name evidence="1" type="ORF">VitviT2T_007543</name>
</gene>
<evidence type="ECO:0000313" key="1">
    <source>
        <dbReference type="EMBL" id="WJZ88221.1"/>
    </source>
</evidence>
<dbReference type="Proteomes" id="UP001227230">
    <property type="component" value="Chromosome 5"/>
</dbReference>